<dbReference type="AlphaFoldDB" id="A0A7U2QWF3"/>
<dbReference type="InterPro" id="IPR029058">
    <property type="entry name" value="AB_hydrolase_fold"/>
</dbReference>
<dbReference type="EMBL" id="CP044620">
    <property type="protein sequence ID" value="QRD85315.1"/>
    <property type="molecule type" value="Genomic_DNA"/>
</dbReference>
<evidence type="ECO:0000313" key="3">
    <source>
        <dbReference type="Proteomes" id="UP000596276"/>
    </source>
</evidence>
<protein>
    <submittedName>
        <fullName evidence="2">Carboxylesterase</fullName>
    </submittedName>
</protein>
<gene>
    <name evidence="2" type="ORF">F9C07_4359</name>
</gene>
<name>A0A7U2QWF3_ASPFN</name>
<dbReference type="Pfam" id="PF00135">
    <property type="entry name" value="COesterase"/>
    <property type="match status" value="1"/>
</dbReference>
<evidence type="ECO:0000313" key="2">
    <source>
        <dbReference type="EMBL" id="QRD85315.1"/>
    </source>
</evidence>
<dbReference type="VEuPathDB" id="FungiDB:F9C07_4359"/>
<dbReference type="Proteomes" id="UP000596276">
    <property type="component" value="Chromosome 3"/>
</dbReference>
<dbReference type="OMA" id="SWPQFDY"/>
<dbReference type="InterPro" id="IPR002018">
    <property type="entry name" value="CarbesteraseB"/>
</dbReference>
<organism evidence="2 3">
    <name type="scientific">Aspergillus flavus (strain ATCC 200026 / FGSC A1120 / IAM 13836 / NRRL 3357 / JCM 12722 / SRRC 167)</name>
    <dbReference type="NCBI Taxonomy" id="332952"/>
    <lineage>
        <taxon>Eukaryota</taxon>
        <taxon>Fungi</taxon>
        <taxon>Dikarya</taxon>
        <taxon>Ascomycota</taxon>
        <taxon>Pezizomycotina</taxon>
        <taxon>Eurotiomycetes</taxon>
        <taxon>Eurotiomycetidae</taxon>
        <taxon>Eurotiales</taxon>
        <taxon>Aspergillaceae</taxon>
        <taxon>Aspergillus</taxon>
        <taxon>Aspergillus subgen. Circumdati</taxon>
    </lineage>
</organism>
<feature type="domain" description="Carboxylesterase type B" evidence="1">
    <location>
        <begin position="4"/>
        <end position="443"/>
    </location>
</feature>
<proteinExistence type="predicted"/>
<dbReference type="VEuPathDB" id="FungiDB:AFLA_006555"/>
<keyword evidence="3" id="KW-1185">Reference proteome</keyword>
<dbReference type="PANTHER" id="PTHR43142">
    <property type="entry name" value="CARBOXYLIC ESTER HYDROLASE"/>
    <property type="match status" value="1"/>
</dbReference>
<sequence>MATTTIQTKHLGQIRGKVAEGVTQFLGIKYATLEDRLADAQLVEKRDGDTLDATKDGPTAISPSFGCEVELAAIQHKLAAKELTQSGIDCLNLNIAVPEGTTASSKLPVFFFIHGGGLQIGANSWPQLEFKRFVKLSADKNLPVIAVSINYRLGVFGFLTSDELRKAGYKANNGLRDQRVALEWVRRHIEDFGGDPDNVTAAGESAGAGMATSVTYHLKSEVALFKRAIAMSGSYLFTQALPYDIHEQNYRQAILALGLESASTEERIQALLEKPAQELIASLPPSILAAPAVDGDLVASTATHAQTADRTSDLSEKRNWCTELMIGDCQMDASIVGLIMPNLKETCAEKFTTAMNNVLPSQPDVAQRILSEYGISRGMSDDEALPAVLDYINDICFFAPVLTLTRGWRGNSHVYYFNEGNPWEGPWKGRATHILDVAYLTQNFQKFMTPSQQRVATAFAEDFFKFCHGIHPWPAVTDGDIATNFTARVYGPSSEGHDSRLVSEPYKGESHRRSILFDCNHAVSLDELAGVFGVFRTM</sequence>
<dbReference type="SUPFAM" id="SSF53474">
    <property type="entry name" value="alpha/beta-Hydrolases"/>
    <property type="match status" value="1"/>
</dbReference>
<dbReference type="PANTHER" id="PTHR43142:SF11">
    <property type="entry name" value="CARBOXYLIC ESTER HYDROLASE"/>
    <property type="match status" value="1"/>
</dbReference>
<accession>A0A7U2QWF3</accession>
<reference evidence="3" key="1">
    <citation type="journal article" date="2021" name="G3 (Bethesda)">
        <title>Chromosome assembled and annotated genome sequence of Aspergillus flavus NRRL 3357.</title>
        <authorList>
            <person name="Skerker J.M."/>
            <person name="Pianalto K.M."/>
            <person name="Mondo S.J."/>
            <person name="Yang K."/>
            <person name="Arkin A.P."/>
            <person name="Keller N.P."/>
            <person name="Grigoriev I.V."/>
            <person name="Louise Glass N.L."/>
        </authorList>
    </citation>
    <scope>NUCLEOTIDE SEQUENCE [LARGE SCALE GENOMIC DNA]</scope>
    <source>
        <strain evidence="3">ATCC 200026 / FGSC A1120 / IAM 13836 / NRRL 3357 / JCM 12722 / SRRC 167</strain>
    </source>
</reference>
<dbReference type="Gene3D" id="3.40.50.1820">
    <property type="entry name" value="alpha/beta hydrolase"/>
    <property type="match status" value="1"/>
</dbReference>
<evidence type="ECO:0000259" key="1">
    <source>
        <dbReference type="Pfam" id="PF00135"/>
    </source>
</evidence>